<keyword evidence="1" id="KW-0812">Transmembrane</keyword>
<accession>A3HUE7</accession>
<name>A3HUE7_9BACT</name>
<dbReference type="Proteomes" id="UP000003919">
    <property type="component" value="Chromosome"/>
</dbReference>
<gene>
    <name evidence="2" type="ORF">ALPR1_00970</name>
</gene>
<dbReference type="EMBL" id="CM001023">
    <property type="protein sequence ID" value="EAZ81769.2"/>
    <property type="molecule type" value="Genomic_DNA"/>
</dbReference>
<protein>
    <submittedName>
        <fullName evidence="2">Uncharacterized protein</fullName>
    </submittedName>
</protein>
<evidence type="ECO:0000256" key="1">
    <source>
        <dbReference type="SAM" id="Phobius"/>
    </source>
</evidence>
<dbReference type="EMBL" id="AAXU02000001">
    <property type="protein sequence ID" value="EAZ81769.2"/>
    <property type="molecule type" value="Genomic_DNA"/>
</dbReference>
<proteinExistence type="predicted"/>
<keyword evidence="1" id="KW-1133">Transmembrane helix</keyword>
<evidence type="ECO:0000313" key="3">
    <source>
        <dbReference type="Proteomes" id="UP000003919"/>
    </source>
</evidence>
<keyword evidence="3" id="KW-1185">Reference proteome</keyword>
<comment type="caution">
    <text evidence="2">The sequence shown here is derived from an EMBL/GenBank/DDBJ whole genome shotgun (WGS) entry which is preliminary data.</text>
</comment>
<evidence type="ECO:0000313" key="2">
    <source>
        <dbReference type="EMBL" id="EAZ81769.2"/>
    </source>
</evidence>
<organism evidence="2 3">
    <name type="scientific">Algoriphagus machipongonensis</name>
    <dbReference type="NCBI Taxonomy" id="388413"/>
    <lineage>
        <taxon>Bacteria</taxon>
        <taxon>Pseudomonadati</taxon>
        <taxon>Bacteroidota</taxon>
        <taxon>Cytophagia</taxon>
        <taxon>Cytophagales</taxon>
        <taxon>Cyclobacteriaceae</taxon>
        <taxon>Algoriphagus</taxon>
    </lineage>
</organism>
<dbReference type="AlphaFoldDB" id="A3HUE7"/>
<dbReference type="HOGENOM" id="CLU_1736691_0_0_10"/>
<feature type="transmembrane region" description="Helical" evidence="1">
    <location>
        <begin position="35"/>
        <end position="57"/>
    </location>
</feature>
<reference evidence="2 3" key="1">
    <citation type="journal article" date="2011" name="J. Bacteriol.">
        <title>Complete genome sequence of Algoriphagus sp. PR1, bacterial prey of a colony-forming choanoflagellate.</title>
        <authorList>
            <person name="Alegado R.A."/>
            <person name="Ferriera S."/>
            <person name="Nusbaum C."/>
            <person name="Young S.K."/>
            <person name="Zeng Q."/>
            <person name="Imamovic A."/>
            <person name="Fairclough S.R."/>
            <person name="King N."/>
        </authorList>
    </citation>
    <scope>NUCLEOTIDE SEQUENCE [LARGE SCALE GENOMIC DNA]</scope>
    <source>
        <strain evidence="2 3">PR1</strain>
    </source>
</reference>
<sequence>MSGGRLFGLVLIFLGLVVILTPVFVEVETNTLKIVLVAGIPFLIGVILVTTYTGTLLDFENRKYKEYQTLLFFKLGAWKKLPKIEHAEMILHSFRSRNVPNGLSPTLSGEVTIYKIVLISNGTKFLALDFEKEKAAVAALKKVKEGLGLL</sequence>
<keyword evidence="1" id="KW-0472">Membrane</keyword>